<comment type="caution">
    <text evidence="2">The sequence shown here is derived from an EMBL/GenBank/DDBJ whole genome shotgun (WGS) entry which is preliminary data.</text>
</comment>
<dbReference type="AlphaFoldDB" id="A0A498CKC8"/>
<protein>
    <recommendedName>
        <fullName evidence="4">Toxin CptA</fullName>
    </recommendedName>
</protein>
<gene>
    <name evidence="2" type="ORF">BCL79_2666</name>
</gene>
<keyword evidence="1" id="KW-0472">Membrane</keyword>
<dbReference type="Proteomes" id="UP000274786">
    <property type="component" value="Unassembled WGS sequence"/>
</dbReference>
<organism evidence="2 3">
    <name type="scientific">Stenotrophomonas rhizophila</name>
    <dbReference type="NCBI Taxonomy" id="216778"/>
    <lineage>
        <taxon>Bacteria</taxon>
        <taxon>Pseudomonadati</taxon>
        <taxon>Pseudomonadota</taxon>
        <taxon>Gammaproteobacteria</taxon>
        <taxon>Lysobacterales</taxon>
        <taxon>Lysobacteraceae</taxon>
        <taxon>Stenotrophomonas</taxon>
    </lineage>
</organism>
<evidence type="ECO:0008006" key="4">
    <source>
        <dbReference type="Google" id="ProtNLM"/>
    </source>
</evidence>
<name>A0A498CKC8_9GAMM</name>
<feature type="transmembrane region" description="Helical" evidence="1">
    <location>
        <begin position="46"/>
        <end position="62"/>
    </location>
</feature>
<dbReference type="RefSeq" id="WP_121041872.1">
    <property type="nucleotide sequence ID" value="NZ_RCDC01000005.1"/>
</dbReference>
<keyword evidence="1" id="KW-0812">Transmembrane</keyword>
<evidence type="ECO:0000256" key="1">
    <source>
        <dbReference type="SAM" id="Phobius"/>
    </source>
</evidence>
<sequence length="149" mass="16970">MPRPPPSSPGSAPFQREWHPSRWQCRALIAMGAVMPWALWATDLPAPWGLALGMVAMAGTWWEAWRYARRRGCVFVIPADEDPAQVDGEPVEALQMRRRGPLVQLAWRHDGRRHWRLFWPDTLPQGQARELRLAVRAHCISRSPPAVAP</sequence>
<proteinExistence type="predicted"/>
<accession>A0A498CKC8</accession>
<keyword evidence="1" id="KW-1133">Transmembrane helix</keyword>
<dbReference type="OrthoDB" id="6054402at2"/>
<evidence type="ECO:0000313" key="3">
    <source>
        <dbReference type="Proteomes" id="UP000274786"/>
    </source>
</evidence>
<evidence type="ECO:0000313" key="2">
    <source>
        <dbReference type="EMBL" id="RLK53360.1"/>
    </source>
</evidence>
<reference evidence="2 3" key="1">
    <citation type="submission" date="2018-10" db="EMBL/GenBank/DDBJ databases">
        <title>Comparative analysis of microorganisms from saline springs in Andes Mountain Range, Colombia.</title>
        <authorList>
            <person name="Rubin E."/>
        </authorList>
    </citation>
    <scope>NUCLEOTIDE SEQUENCE [LARGE SCALE GENOMIC DNA]</scope>
    <source>
        <strain evidence="2 3">USBA GBX 843</strain>
    </source>
</reference>
<dbReference type="EMBL" id="RCDC01000005">
    <property type="protein sequence ID" value="RLK53360.1"/>
    <property type="molecule type" value="Genomic_DNA"/>
</dbReference>